<dbReference type="PANTHER" id="PTHR33184:SF11">
    <property type="entry name" value="BETA-1,3-N-ACETYLGLUCOSAMINYLTRANSFERASE FAMILY PROTEIN"/>
    <property type="match status" value="1"/>
</dbReference>
<evidence type="ECO:0000313" key="4">
    <source>
        <dbReference type="Proteomes" id="UP001457282"/>
    </source>
</evidence>
<comment type="caution">
    <text evidence="3">The sequence shown here is derived from an EMBL/GenBank/DDBJ whole genome shotgun (WGS) entry which is preliminary data.</text>
</comment>
<dbReference type="AlphaFoldDB" id="A0AAW1WRY4"/>
<name>A0AAW1WRY4_RUBAR</name>
<organism evidence="3 4">
    <name type="scientific">Rubus argutus</name>
    <name type="common">Southern blackberry</name>
    <dbReference type="NCBI Taxonomy" id="59490"/>
    <lineage>
        <taxon>Eukaryota</taxon>
        <taxon>Viridiplantae</taxon>
        <taxon>Streptophyta</taxon>
        <taxon>Embryophyta</taxon>
        <taxon>Tracheophyta</taxon>
        <taxon>Spermatophyta</taxon>
        <taxon>Magnoliopsida</taxon>
        <taxon>eudicotyledons</taxon>
        <taxon>Gunneridae</taxon>
        <taxon>Pentapetalae</taxon>
        <taxon>rosids</taxon>
        <taxon>fabids</taxon>
        <taxon>Rosales</taxon>
        <taxon>Rosaceae</taxon>
        <taxon>Rosoideae</taxon>
        <taxon>Rosoideae incertae sedis</taxon>
        <taxon>Rubus</taxon>
    </lineage>
</organism>
<reference evidence="3 4" key="1">
    <citation type="journal article" date="2023" name="G3 (Bethesda)">
        <title>A chromosome-length genome assembly and annotation of blackberry (Rubus argutus, cv. 'Hillquist').</title>
        <authorList>
            <person name="Bruna T."/>
            <person name="Aryal R."/>
            <person name="Dudchenko O."/>
            <person name="Sargent D.J."/>
            <person name="Mead D."/>
            <person name="Buti M."/>
            <person name="Cavallini A."/>
            <person name="Hytonen T."/>
            <person name="Andres J."/>
            <person name="Pham M."/>
            <person name="Weisz D."/>
            <person name="Mascagni F."/>
            <person name="Usai G."/>
            <person name="Natali L."/>
            <person name="Bassil N."/>
            <person name="Fernandez G.E."/>
            <person name="Lomsadze A."/>
            <person name="Armour M."/>
            <person name="Olukolu B."/>
            <person name="Poorten T."/>
            <person name="Britton C."/>
            <person name="Davik J."/>
            <person name="Ashrafi H."/>
            <person name="Aiden E.L."/>
            <person name="Borodovsky M."/>
            <person name="Worthington M."/>
        </authorList>
    </citation>
    <scope>NUCLEOTIDE SEQUENCE [LARGE SCALE GENOMIC DNA]</scope>
    <source>
        <strain evidence="3">PI 553951</strain>
    </source>
</reference>
<evidence type="ECO:0008006" key="5">
    <source>
        <dbReference type="Google" id="ProtNLM"/>
    </source>
</evidence>
<dbReference type="EMBL" id="JBEDUW010000005">
    <property type="protein sequence ID" value="KAK9927072.1"/>
    <property type="molecule type" value="Genomic_DNA"/>
</dbReference>
<feature type="signal peptide" evidence="2">
    <location>
        <begin position="1"/>
        <end position="22"/>
    </location>
</feature>
<evidence type="ECO:0000256" key="1">
    <source>
        <dbReference type="ARBA" id="ARBA00022729"/>
    </source>
</evidence>
<dbReference type="GO" id="GO:0001709">
    <property type="term" value="P:cell fate determination"/>
    <property type="evidence" value="ECO:0007669"/>
    <property type="project" value="TreeGrafter"/>
</dbReference>
<dbReference type="InterPro" id="IPR040361">
    <property type="entry name" value="TPD1"/>
</dbReference>
<proteinExistence type="predicted"/>
<keyword evidence="4" id="KW-1185">Reference proteome</keyword>
<protein>
    <recommendedName>
        <fullName evidence="5">TPD1 protein homolog 1-like</fullName>
    </recommendedName>
</protein>
<feature type="chain" id="PRO_5043788799" description="TPD1 protein homolog 1-like" evidence="2">
    <location>
        <begin position="23"/>
        <end position="123"/>
    </location>
</feature>
<accession>A0AAW1WRY4</accession>
<evidence type="ECO:0000256" key="2">
    <source>
        <dbReference type="SAM" id="SignalP"/>
    </source>
</evidence>
<keyword evidence="1 2" id="KW-0732">Signal</keyword>
<dbReference type="PANTHER" id="PTHR33184">
    <property type="entry name" value="PROTEIN TAPETUM DETERMINANT 1-LIKE-RELATED"/>
    <property type="match status" value="1"/>
</dbReference>
<dbReference type="Pfam" id="PF24068">
    <property type="entry name" value="TPD1_C"/>
    <property type="match status" value="1"/>
</dbReference>
<gene>
    <name evidence="3" type="ORF">M0R45_024274</name>
</gene>
<sequence>MATVAQSLTLIVLFSLISRGFCDKCVLGNIKIVTTRSGVERAGKPEWNVVVMNNCACAQSLITVSCRGFQSSYPVDPTKLVKHGDKCIINGGDALVGGASVKFSYAWDPPFILVPVSSIVIPC</sequence>
<evidence type="ECO:0000313" key="3">
    <source>
        <dbReference type="EMBL" id="KAK9927072.1"/>
    </source>
</evidence>
<dbReference type="Proteomes" id="UP001457282">
    <property type="component" value="Unassembled WGS sequence"/>
</dbReference>